<comment type="caution">
    <text evidence="7">The sequence shown here is derived from an EMBL/GenBank/DDBJ whole genome shotgun (WGS) entry which is preliminary data.</text>
</comment>
<keyword evidence="8" id="KW-1185">Reference proteome</keyword>
<feature type="transmembrane region" description="Helical" evidence="6">
    <location>
        <begin position="232"/>
        <end position="254"/>
    </location>
</feature>
<feature type="binding site" evidence="5">
    <location>
        <position position="189"/>
    </location>
    <ligand>
        <name>Zn(2+)</name>
        <dbReference type="ChEBI" id="CHEBI:29105"/>
    </ligand>
</feature>
<dbReference type="GO" id="GO:0016020">
    <property type="term" value="C:membrane"/>
    <property type="evidence" value="ECO:0007669"/>
    <property type="project" value="UniProtKB-SubCell"/>
</dbReference>
<keyword evidence="3 6" id="KW-1133">Transmembrane helix</keyword>
<dbReference type="OrthoDB" id="529367at2759"/>
<evidence type="ECO:0000256" key="1">
    <source>
        <dbReference type="ARBA" id="ARBA00004141"/>
    </source>
</evidence>
<dbReference type="InterPro" id="IPR004254">
    <property type="entry name" value="AdipoR/HlyIII-related"/>
</dbReference>
<dbReference type="GO" id="GO:0038023">
    <property type="term" value="F:signaling receptor activity"/>
    <property type="evidence" value="ECO:0007669"/>
    <property type="project" value="TreeGrafter"/>
</dbReference>
<evidence type="ECO:0000256" key="6">
    <source>
        <dbReference type="SAM" id="Phobius"/>
    </source>
</evidence>
<dbReference type="Proteomes" id="UP000652761">
    <property type="component" value="Unassembled WGS sequence"/>
</dbReference>
<feature type="transmembrane region" description="Helical" evidence="6">
    <location>
        <begin position="266"/>
        <end position="285"/>
    </location>
</feature>
<dbReference type="PANTHER" id="PTHR20855">
    <property type="entry name" value="ADIPOR/PROGESTIN RECEPTOR-RELATED"/>
    <property type="match status" value="1"/>
</dbReference>
<feature type="transmembrane region" description="Helical" evidence="6">
    <location>
        <begin position="297"/>
        <end position="315"/>
    </location>
</feature>
<feature type="transmembrane region" description="Helical" evidence="6">
    <location>
        <begin position="171"/>
        <end position="193"/>
    </location>
</feature>
<protein>
    <submittedName>
        <fullName evidence="7">Uncharacterized protein</fullName>
    </submittedName>
</protein>
<evidence type="ECO:0000313" key="7">
    <source>
        <dbReference type="EMBL" id="MQL75042.1"/>
    </source>
</evidence>
<feature type="transmembrane region" description="Helical" evidence="6">
    <location>
        <begin position="336"/>
        <end position="356"/>
    </location>
</feature>
<gene>
    <name evidence="7" type="ORF">Taro_007418</name>
</gene>
<evidence type="ECO:0000256" key="2">
    <source>
        <dbReference type="ARBA" id="ARBA00022692"/>
    </source>
</evidence>
<dbReference type="GO" id="GO:0009725">
    <property type="term" value="P:response to hormone"/>
    <property type="evidence" value="ECO:0007669"/>
    <property type="project" value="UniProtKB-ARBA"/>
</dbReference>
<keyword evidence="5" id="KW-0862">Zinc</keyword>
<sequence length="365" mass="40699">MCNGAIGVAKLAEEEEPAAVLETSRGKSEKDDDTTVAKVRLVSYEELPEYMKENEFIRDYYRAEWPLKHAFLSLFRWHNETLNVWTHLIGFLVFLWLTAANLQHMPEVAELLNNFSWSISSAAENASLTQSSLFSEALPMAKLGSNASRAGGAAAASATASTTPTETRWPFFVFMGGAMFCLLSSSLCHLFCCHSRRLNLFLSRFDYVGIAVMIVSSFFPPIYYIFRCDRHWQFLYLGAITAMGVFAVATLFAPHHATGSFRVFRALLFSSMAFSGIVPAVHATVVNWDDPHRPVTLAWEAAMAVSYVTGTLFYVSRVPERWRPGCFDLAGQSHQVFHLFVIGGALAHYQAAIIFLQRRGALGCT</sequence>
<dbReference type="SMR" id="A0A843TR94"/>
<evidence type="ECO:0000313" key="8">
    <source>
        <dbReference type="Proteomes" id="UP000652761"/>
    </source>
</evidence>
<feature type="binding site" evidence="5">
    <location>
        <position position="338"/>
    </location>
    <ligand>
        <name>Zn(2+)</name>
        <dbReference type="ChEBI" id="CHEBI:29105"/>
    </ligand>
</feature>
<keyword evidence="2 6" id="KW-0812">Transmembrane</keyword>
<keyword evidence="5" id="KW-0479">Metal-binding</keyword>
<keyword evidence="4 6" id="KW-0472">Membrane</keyword>
<feature type="binding site" evidence="5">
    <location>
        <position position="334"/>
    </location>
    <ligand>
        <name>Zn(2+)</name>
        <dbReference type="ChEBI" id="CHEBI:29105"/>
    </ligand>
</feature>
<evidence type="ECO:0000256" key="3">
    <source>
        <dbReference type="ARBA" id="ARBA00022989"/>
    </source>
</evidence>
<name>A0A843TR94_COLES</name>
<dbReference type="GO" id="GO:0046872">
    <property type="term" value="F:metal ion binding"/>
    <property type="evidence" value="ECO:0007669"/>
    <property type="project" value="UniProtKB-KW"/>
</dbReference>
<proteinExistence type="predicted"/>
<evidence type="ECO:0000256" key="5">
    <source>
        <dbReference type="PIRSR" id="PIRSR604254-1"/>
    </source>
</evidence>
<comment type="subcellular location">
    <subcellularLocation>
        <location evidence="1">Membrane</location>
        <topology evidence="1">Multi-pass membrane protein</topology>
    </subcellularLocation>
</comment>
<dbReference type="AlphaFoldDB" id="A0A843TR94"/>
<dbReference type="GO" id="GO:0009744">
    <property type="term" value="P:response to sucrose"/>
    <property type="evidence" value="ECO:0007669"/>
    <property type="project" value="UniProtKB-ARBA"/>
</dbReference>
<dbReference type="Pfam" id="PF03006">
    <property type="entry name" value="HlyIII"/>
    <property type="match status" value="1"/>
</dbReference>
<feature type="transmembrane region" description="Helical" evidence="6">
    <location>
        <begin position="205"/>
        <end position="226"/>
    </location>
</feature>
<feature type="transmembrane region" description="Helical" evidence="6">
    <location>
        <begin position="82"/>
        <end position="102"/>
    </location>
</feature>
<accession>A0A843TR94</accession>
<reference evidence="7" key="1">
    <citation type="submission" date="2017-07" db="EMBL/GenBank/DDBJ databases">
        <title>Taro Niue Genome Assembly and Annotation.</title>
        <authorList>
            <person name="Atibalentja N."/>
            <person name="Keating K."/>
            <person name="Fields C.J."/>
        </authorList>
    </citation>
    <scope>NUCLEOTIDE SEQUENCE</scope>
    <source>
        <strain evidence="7">Niue_2</strain>
        <tissue evidence="7">Leaf</tissue>
    </source>
</reference>
<organism evidence="7 8">
    <name type="scientific">Colocasia esculenta</name>
    <name type="common">Wild taro</name>
    <name type="synonym">Arum esculentum</name>
    <dbReference type="NCBI Taxonomy" id="4460"/>
    <lineage>
        <taxon>Eukaryota</taxon>
        <taxon>Viridiplantae</taxon>
        <taxon>Streptophyta</taxon>
        <taxon>Embryophyta</taxon>
        <taxon>Tracheophyta</taxon>
        <taxon>Spermatophyta</taxon>
        <taxon>Magnoliopsida</taxon>
        <taxon>Liliopsida</taxon>
        <taxon>Araceae</taxon>
        <taxon>Aroideae</taxon>
        <taxon>Colocasieae</taxon>
        <taxon>Colocasia</taxon>
    </lineage>
</organism>
<dbReference type="PANTHER" id="PTHR20855:SF115">
    <property type="entry name" value="HEPTAHELICAL TRANSMEMBRANE PROTEIN 1"/>
    <property type="match status" value="1"/>
</dbReference>
<dbReference type="EMBL" id="NMUH01000233">
    <property type="protein sequence ID" value="MQL75042.1"/>
    <property type="molecule type" value="Genomic_DNA"/>
</dbReference>
<evidence type="ECO:0000256" key="4">
    <source>
        <dbReference type="ARBA" id="ARBA00023136"/>
    </source>
</evidence>